<sequence length="665" mass="71708">MRYSDSPECPRRASAARGSAGSAPPVRGFDAVRWQYGGADRWRACLLAPLLATAVPALGETGEAPAVQIEEVIVTARKKSEPLQDAPIAITAFSAGDLEAKGISTVTGINGFVPNLQAIPSPSSSANVGMSIRGLSSGDPSFASDPKVGLYLDGVYIAKNSGAIFDVIDIEAIEVLRGPQGTLWGKNTTGGAINIATRKPGGELYLRQELSVGNFGYWKTRTSLDLPQSHGVSASLNFLRSRDDGFFDNVSRAPGVAENLGTRDITAWSARVLWQPADELVIDYAFDSQHQDGVPKPMQLLTVNPDAAVVPSLVPGVGNPYGEAVEVADGRHRRSTFDLDFQREEDVDISGHRLSVDVPTAVGVLRAITAYREYSAEHRGHDGDGGGYSVPIYHSVFDKAHKQLSQELQLLGDGGDGRFDYTLGLFYFDDEASESNPQFIAITSDIDGDGRVDGVLPLSALGVVVPLDYAIDSTSKAIYGQLYYTPPVVEDRLTISVGVRYTEDEKSATLGNSTINPPVSSTRDWSKLTSSLSLVFQASEQVSLYGKYAHGYNAGVFNIRASTAEAFAQPADEENIHSFELGAKTEWFGRRLRLNGALFWNSYEDLQVSQFRAGATGASSIIVNAGEADAKGVEVELLVLPVHWLRVNLTYGYIDMEYAEYRDGQ</sequence>
<dbReference type="SUPFAM" id="SSF56935">
    <property type="entry name" value="Porins"/>
    <property type="match status" value="1"/>
</dbReference>
<keyword evidence="6" id="KW-0408">Iron</keyword>
<dbReference type="AlphaFoldDB" id="A0A939IKM4"/>
<dbReference type="Gene3D" id="2.40.170.20">
    <property type="entry name" value="TonB-dependent receptor, beta-barrel domain"/>
    <property type="match status" value="1"/>
</dbReference>
<evidence type="ECO:0000256" key="4">
    <source>
        <dbReference type="ARBA" id="ARBA00022496"/>
    </source>
</evidence>
<evidence type="ECO:0000256" key="7">
    <source>
        <dbReference type="ARBA" id="ARBA00023065"/>
    </source>
</evidence>
<dbReference type="Proteomes" id="UP000664303">
    <property type="component" value="Unassembled WGS sequence"/>
</dbReference>
<evidence type="ECO:0000256" key="1">
    <source>
        <dbReference type="ARBA" id="ARBA00004571"/>
    </source>
</evidence>
<feature type="compositionally biased region" description="Low complexity" evidence="13">
    <location>
        <begin position="12"/>
        <end position="24"/>
    </location>
</feature>
<feature type="domain" description="TonB-dependent receptor-like beta-barrel" evidence="14">
    <location>
        <begin position="331"/>
        <end position="659"/>
    </location>
</feature>
<evidence type="ECO:0000256" key="12">
    <source>
        <dbReference type="RuleBase" id="RU003357"/>
    </source>
</evidence>
<evidence type="ECO:0000256" key="5">
    <source>
        <dbReference type="ARBA" id="ARBA00022692"/>
    </source>
</evidence>
<name>A0A939IKM4_9GAMM</name>
<keyword evidence="9 11" id="KW-0472">Membrane</keyword>
<evidence type="ECO:0000256" key="2">
    <source>
        <dbReference type="ARBA" id="ARBA00022448"/>
    </source>
</evidence>
<evidence type="ECO:0000313" key="16">
    <source>
        <dbReference type="EMBL" id="MBN7795600.1"/>
    </source>
</evidence>
<dbReference type="PANTHER" id="PTHR32552">
    <property type="entry name" value="FERRICHROME IRON RECEPTOR-RELATED"/>
    <property type="match status" value="1"/>
</dbReference>
<accession>A0A939IKM4</accession>
<evidence type="ECO:0000259" key="15">
    <source>
        <dbReference type="Pfam" id="PF07715"/>
    </source>
</evidence>
<keyword evidence="2 11" id="KW-0813">Transport</keyword>
<dbReference type="InterPro" id="IPR036942">
    <property type="entry name" value="Beta-barrel_TonB_sf"/>
</dbReference>
<keyword evidence="4" id="KW-0410">Iron transport</keyword>
<evidence type="ECO:0000256" key="10">
    <source>
        <dbReference type="ARBA" id="ARBA00023237"/>
    </source>
</evidence>
<protein>
    <submittedName>
        <fullName evidence="16">TonB-dependent receptor</fullName>
    </submittedName>
</protein>
<keyword evidence="7" id="KW-0406">Ion transport</keyword>
<evidence type="ECO:0000256" key="8">
    <source>
        <dbReference type="ARBA" id="ARBA00023077"/>
    </source>
</evidence>
<keyword evidence="3 11" id="KW-1134">Transmembrane beta strand</keyword>
<dbReference type="GO" id="GO:0006826">
    <property type="term" value="P:iron ion transport"/>
    <property type="evidence" value="ECO:0007669"/>
    <property type="project" value="UniProtKB-KW"/>
</dbReference>
<comment type="subcellular location">
    <subcellularLocation>
        <location evidence="1 11">Cell outer membrane</location>
        <topology evidence="1 11">Multi-pass membrane protein</topology>
    </subcellularLocation>
</comment>
<evidence type="ECO:0000256" key="13">
    <source>
        <dbReference type="SAM" id="MobiDB-lite"/>
    </source>
</evidence>
<keyword evidence="10 11" id="KW-0998">Cell outer membrane</keyword>
<evidence type="ECO:0000259" key="14">
    <source>
        <dbReference type="Pfam" id="PF00593"/>
    </source>
</evidence>
<comment type="caution">
    <text evidence="16">The sequence shown here is derived from an EMBL/GenBank/DDBJ whole genome shotgun (WGS) entry which is preliminary data.</text>
</comment>
<dbReference type="PROSITE" id="PS52016">
    <property type="entry name" value="TONB_DEPENDENT_REC_3"/>
    <property type="match status" value="1"/>
</dbReference>
<evidence type="ECO:0000256" key="11">
    <source>
        <dbReference type="PROSITE-ProRule" id="PRU01360"/>
    </source>
</evidence>
<dbReference type="Pfam" id="PF00593">
    <property type="entry name" value="TonB_dep_Rec_b-barrel"/>
    <property type="match status" value="1"/>
</dbReference>
<keyword evidence="5 11" id="KW-0812">Transmembrane</keyword>
<evidence type="ECO:0000256" key="9">
    <source>
        <dbReference type="ARBA" id="ARBA00023136"/>
    </source>
</evidence>
<proteinExistence type="inferred from homology"/>
<dbReference type="InterPro" id="IPR039426">
    <property type="entry name" value="TonB-dep_rcpt-like"/>
</dbReference>
<dbReference type="InterPro" id="IPR012910">
    <property type="entry name" value="Plug_dom"/>
</dbReference>
<evidence type="ECO:0000256" key="3">
    <source>
        <dbReference type="ARBA" id="ARBA00022452"/>
    </source>
</evidence>
<dbReference type="RefSeq" id="WP_206559043.1">
    <property type="nucleotide sequence ID" value="NZ_JAFKCZ010000002.1"/>
</dbReference>
<keyword evidence="17" id="KW-1185">Reference proteome</keyword>
<dbReference type="EMBL" id="JAFKCZ010000002">
    <property type="protein sequence ID" value="MBN7795600.1"/>
    <property type="molecule type" value="Genomic_DNA"/>
</dbReference>
<comment type="similarity">
    <text evidence="11 12">Belongs to the TonB-dependent receptor family.</text>
</comment>
<dbReference type="GO" id="GO:0009279">
    <property type="term" value="C:cell outer membrane"/>
    <property type="evidence" value="ECO:0007669"/>
    <property type="project" value="UniProtKB-SubCell"/>
</dbReference>
<feature type="domain" description="TonB-dependent receptor plug" evidence="15">
    <location>
        <begin position="83"/>
        <end position="192"/>
    </location>
</feature>
<reference evidence="16" key="1">
    <citation type="submission" date="2021-02" db="EMBL/GenBank/DDBJ databases">
        <title>PHA producing bacteria isolated from coastal sediment in Guangdong, Shenzhen.</title>
        <authorList>
            <person name="Zheng W."/>
            <person name="Yu S."/>
            <person name="Huang Y."/>
        </authorList>
    </citation>
    <scope>NUCLEOTIDE SEQUENCE</scope>
    <source>
        <strain evidence="16">TN14-10</strain>
    </source>
</reference>
<dbReference type="Pfam" id="PF07715">
    <property type="entry name" value="Plug"/>
    <property type="match status" value="1"/>
</dbReference>
<gene>
    <name evidence="16" type="ORF">JYP50_03290</name>
</gene>
<organism evidence="16 17">
    <name type="scientific">Parahaliea mediterranea</name>
    <dbReference type="NCBI Taxonomy" id="651086"/>
    <lineage>
        <taxon>Bacteria</taxon>
        <taxon>Pseudomonadati</taxon>
        <taxon>Pseudomonadota</taxon>
        <taxon>Gammaproteobacteria</taxon>
        <taxon>Cellvibrionales</taxon>
        <taxon>Halieaceae</taxon>
        <taxon>Parahaliea</taxon>
    </lineage>
</organism>
<keyword evidence="8 12" id="KW-0798">TonB box</keyword>
<dbReference type="InterPro" id="IPR000531">
    <property type="entry name" value="Beta-barrel_TonB"/>
</dbReference>
<keyword evidence="16" id="KW-0675">Receptor</keyword>
<evidence type="ECO:0000256" key="6">
    <source>
        <dbReference type="ARBA" id="ARBA00023004"/>
    </source>
</evidence>
<feature type="region of interest" description="Disordered" evidence="13">
    <location>
        <begin position="1"/>
        <end position="24"/>
    </location>
</feature>
<dbReference type="PANTHER" id="PTHR32552:SF81">
    <property type="entry name" value="TONB-DEPENDENT OUTER MEMBRANE RECEPTOR"/>
    <property type="match status" value="1"/>
</dbReference>
<evidence type="ECO:0000313" key="17">
    <source>
        <dbReference type="Proteomes" id="UP000664303"/>
    </source>
</evidence>